<keyword evidence="7" id="KW-1005">Bacterial flagellum biogenesis</keyword>
<dbReference type="GO" id="GO:0006935">
    <property type="term" value="P:chemotaxis"/>
    <property type="evidence" value="ECO:0007669"/>
    <property type="project" value="UniProtKB-KW"/>
</dbReference>
<dbReference type="STRING" id="1123285.SAMN05660235_01407"/>
<evidence type="ECO:0000256" key="2">
    <source>
        <dbReference type="ARBA" id="ARBA00010004"/>
    </source>
</evidence>
<keyword evidence="6" id="KW-0145">Chemotaxis</keyword>
<comment type="subcellular location">
    <subcellularLocation>
        <location evidence="1">Cell membrane</location>
        <topology evidence="1">Peripheral membrane protein</topology>
        <orientation evidence="1">Cytoplasmic side</orientation>
    </subcellularLocation>
</comment>
<dbReference type="GO" id="GO:0015031">
    <property type="term" value="P:protein transport"/>
    <property type="evidence" value="ECO:0007669"/>
    <property type="project" value="UniProtKB-KW"/>
</dbReference>
<comment type="similarity">
    <text evidence="2">Belongs to the FliJ family.</text>
</comment>
<evidence type="ECO:0000256" key="3">
    <source>
        <dbReference type="ARBA" id="ARBA00020392"/>
    </source>
</evidence>
<dbReference type="InterPro" id="IPR053716">
    <property type="entry name" value="Flag_assembly_chemotaxis_eff"/>
</dbReference>
<keyword evidence="11" id="KW-0175">Coiled coil</keyword>
<feature type="coiled-coil region" evidence="11">
    <location>
        <begin position="67"/>
        <end position="94"/>
    </location>
</feature>
<evidence type="ECO:0000256" key="6">
    <source>
        <dbReference type="ARBA" id="ARBA00022500"/>
    </source>
</evidence>
<dbReference type="GO" id="GO:0071973">
    <property type="term" value="P:bacterial-type flagellum-dependent cell motility"/>
    <property type="evidence" value="ECO:0007669"/>
    <property type="project" value="InterPro"/>
</dbReference>
<keyword evidence="10" id="KW-1006">Bacterial flagellum protein export</keyword>
<evidence type="ECO:0000256" key="7">
    <source>
        <dbReference type="ARBA" id="ARBA00022795"/>
    </source>
</evidence>
<keyword evidence="8" id="KW-0653">Protein transport</keyword>
<evidence type="ECO:0000313" key="13">
    <source>
        <dbReference type="Proteomes" id="UP000243333"/>
    </source>
</evidence>
<dbReference type="InterPro" id="IPR052570">
    <property type="entry name" value="FliJ"/>
</dbReference>
<keyword evidence="9" id="KW-0472">Membrane</keyword>
<dbReference type="GO" id="GO:0009288">
    <property type="term" value="C:bacterial-type flagellum"/>
    <property type="evidence" value="ECO:0007669"/>
    <property type="project" value="InterPro"/>
</dbReference>
<dbReference type="GO" id="GO:0005886">
    <property type="term" value="C:plasma membrane"/>
    <property type="evidence" value="ECO:0007669"/>
    <property type="project" value="UniProtKB-SubCell"/>
</dbReference>
<evidence type="ECO:0000256" key="11">
    <source>
        <dbReference type="SAM" id="Coils"/>
    </source>
</evidence>
<sequence>MQKFRFRLATLLKMRHMEEEQAQLRLAEAMQQSFNEQEKLRRLTGKFADNINALQSSQLACPTIAQLKIAYNYLDKLKEEIARQKKQVNYAEQCCRQRQKDLEQAVQARKVVEKLHEKRRREYLSKLGREEQKLLDEMGALFVARKQ</sequence>
<dbReference type="InterPro" id="IPR012823">
    <property type="entry name" value="Flagell_FliJ"/>
</dbReference>
<evidence type="ECO:0000256" key="10">
    <source>
        <dbReference type="ARBA" id="ARBA00023225"/>
    </source>
</evidence>
<gene>
    <name evidence="12" type="ORF">SAMN05660235_01407</name>
</gene>
<keyword evidence="13" id="KW-1185">Reference proteome</keyword>
<dbReference type="GO" id="GO:0044781">
    <property type="term" value="P:bacterial-type flagellum organization"/>
    <property type="evidence" value="ECO:0007669"/>
    <property type="project" value="UniProtKB-KW"/>
</dbReference>
<evidence type="ECO:0000313" key="12">
    <source>
        <dbReference type="EMBL" id="SDF38941.1"/>
    </source>
</evidence>
<accession>A0A1G7KP84</accession>
<dbReference type="Gene3D" id="1.10.287.1700">
    <property type="match status" value="1"/>
</dbReference>
<evidence type="ECO:0000256" key="5">
    <source>
        <dbReference type="ARBA" id="ARBA00022475"/>
    </source>
</evidence>
<organism evidence="12 13">
    <name type="scientific">Sporolituus thermophilus DSM 23256</name>
    <dbReference type="NCBI Taxonomy" id="1123285"/>
    <lineage>
        <taxon>Bacteria</taxon>
        <taxon>Bacillati</taxon>
        <taxon>Bacillota</taxon>
        <taxon>Negativicutes</taxon>
        <taxon>Selenomonadales</taxon>
        <taxon>Sporomusaceae</taxon>
        <taxon>Sporolituus</taxon>
    </lineage>
</organism>
<dbReference type="EMBL" id="FNBU01000009">
    <property type="protein sequence ID" value="SDF38941.1"/>
    <property type="molecule type" value="Genomic_DNA"/>
</dbReference>
<dbReference type="PANTHER" id="PTHR38786:SF1">
    <property type="entry name" value="FLAGELLAR FLIJ PROTEIN"/>
    <property type="match status" value="1"/>
</dbReference>
<dbReference type="Pfam" id="PF02050">
    <property type="entry name" value="FliJ"/>
    <property type="match status" value="1"/>
</dbReference>
<dbReference type="Proteomes" id="UP000243333">
    <property type="component" value="Unassembled WGS sequence"/>
</dbReference>
<dbReference type="OrthoDB" id="2087173at2"/>
<evidence type="ECO:0000256" key="4">
    <source>
        <dbReference type="ARBA" id="ARBA00022448"/>
    </source>
</evidence>
<evidence type="ECO:0000256" key="8">
    <source>
        <dbReference type="ARBA" id="ARBA00022927"/>
    </source>
</evidence>
<keyword evidence="5" id="KW-1003">Cell membrane</keyword>
<name>A0A1G7KP84_9FIRM</name>
<proteinExistence type="inferred from homology"/>
<keyword evidence="4" id="KW-0813">Transport</keyword>
<evidence type="ECO:0000256" key="1">
    <source>
        <dbReference type="ARBA" id="ARBA00004413"/>
    </source>
</evidence>
<dbReference type="PANTHER" id="PTHR38786">
    <property type="entry name" value="FLAGELLAR FLIJ PROTEIN"/>
    <property type="match status" value="1"/>
</dbReference>
<dbReference type="AlphaFoldDB" id="A0A1G7KP84"/>
<dbReference type="RefSeq" id="WP_093689419.1">
    <property type="nucleotide sequence ID" value="NZ_FNBU01000009.1"/>
</dbReference>
<reference evidence="13" key="1">
    <citation type="submission" date="2016-10" db="EMBL/GenBank/DDBJ databases">
        <authorList>
            <person name="Varghese N."/>
            <person name="Submissions S."/>
        </authorList>
    </citation>
    <scope>NUCLEOTIDE SEQUENCE [LARGE SCALE GENOMIC DNA]</scope>
    <source>
        <strain evidence="13">DSM 23256</strain>
    </source>
</reference>
<protein>
    <recommendedName>
        <fullName evidence="3">Flagellar FliJ protein</fullName>
    </recommendedName>
</protein>
<dbReference type="NCBIfam" id="TIGR02473">
    <property type="entry name" value="flagell_FliJ"/>
    <property type="match status" value="1"/>
</dbReference>
<evidence type="ECO:0000256" key="9">
    <source>
        <dbReference type="ARBA" id="ARBA00023136"/>
    </source>
</evidence>